<evidence type="ECO:0000256" key="1">
    <source>
        <dbReference type="SAM" id="MobiDB-lite"/>
    </source>
</evidence>
<protein>
    <submittedName>
        <fullName evidence="2">Uncharacterized protein</fullName>
    </submittedName>
</protein>
<dbReference type="EMBL" id="LGRX02021480">
    <property type="protein sequence ID" value="KAK3256627.1"/>
    <property type="molecule type" value="Genomic_DNA"/>
</dbReference>
<dbReference type="Proteomes" id="UP001190700">
    <property type="component" value="Unassembled WGS sequence"/>
</dbReference>
<evidence type="ECO:0000313" key="2">
    <source>
        <dbReference type="EMBL" id="KAK3256627.1"/>
    </source>
</evidence>
<feature type="compositionally biased region" description="Low complexity" evidence="1">
    <location>
        <begin position="32"/>
        <end position="47"/>
    </location>
</feature>
<evidence type="ECO:0000313" key="3">
    <source>
        <dbReference type="Proteomes" id="UP001190700"/>
    </source>
</evidence>
<organism evidence="2 3">
    <name type="scientific">Cymbomonas tetramitiformis</name>
    <dbReference type="NCBI Taxonomy" id="36881"/>
    <lineage>
        <taxon>Eukaryota</taxon>
        <taxon>Viridiplantae</taxon>
        <taxon>Chlorophyta</taxon>
        <taxon>Pyramimonadophyceae</taxon>
        <taxon>Pyramimonadales</taxon>
        <taxon>Pyramimonadaceae</taxon>
        <taxon>Cymbomonas</taxon>
    </lineage>
</organism>
<sequence length="210" mass="21487">MVLHAPPSGLPPCSRPSNVAASICEIPAATLPPESTDAAPAPASSSPYGPRVSKTGARVPQGNSSVPPVPESRFPFPVRLRSGAASLPNSAAADLRYFPIYLYGDSLDDLVACLYGLGVVGAALDGEFLLEASLGSYDQTRGLRQACHGVGPLARRHGAGPLAVSAAMATPIADAGAVWLRELNHALRACSSQLAGAQSLCENTADFVDA</sequence>
<keyword evidence="3" id="KW-1185">Reference proteome</keyword>
<feature type="region of interest" description="Disordered" evidence="1">
    <location>
        <begin position="31"/>
        <end position="70"/>
    </location>
</feature>
<proteinExistence type="predicted"/>
<name>A0AAE0FBF7_9CHLO</name>
<dbReference type="AlphaFoldDB" id="A0AAE0FBF7"/>
<gene>
    <name evidence="2" type="ORF">CYMTET_34244</name>
</gene>
<accession>A0AAE0FBF7</accession>
<comment type="caution">
    <text evidence="2">The sequence shown here is derived from an EMBL/GenBank/DDBJ whole genome shotgun (WGS) entry which is preliminary data.</text>
</comment>
<reference evidence="2 3" key="1">
    <citation type="journal article" date="2015" name="Genome Biol. Evol.">
        <title>Comparative Genomics of a Bacterivorous Green Alga Reveals Evolutionary Causalities and Consequences of Phago-Mixotrophic Mode of Nutrition.</title>
        <authorList>
            <person name="Burns J.A."/>
            <person name="Paasch A."/>
            <person name="Narechania A."/>
            <person name="Kim E."/>
        </authorList>
    </citation>
    <scope>NUCLEOTIDE SEQUENCE [LARGE SCALE GENOMIC DNA]</scope>
    <source>
        <strain evidence="2 3">PLY_AMNH</strain>
    </source>
</reference>